<dbReference type="PANTHER" id="PTHR30546:SF23">
    <property type="entry name" value="FLAVOPROTEIN-LIKE PROTEIN YCP4-RELATED"/>
    <property type="match status" value="1"/>
</dbReference>
<organism evidence="5 6">
    <name type="scientific">Paramagnetospirillum caucaseum</name>
    <dbReference type="NCBI Taxonomy" id="1244869"/>
    <lineage>
        <taxon>Bacteria</taxon>
        <taxon>Pseudomonadati</taxon>
        <taxon>Pseudomonadota</taxon>
        <taxon>Alphaproteobacteria</taxon>
        <taxon>Rhodospirillales</taxon>
        <taxon>Magnetospirillaceae</taxon>
        <taxon>Paramagnetospirillum</taxon>
    </lineage>
</organism>
<dbReference type="STRING" id="1244869.H261_04530"/>
<dbReference type="EMBL" id="AONQ01000008">
    <property type="protein sequence ID" value="EME71174.1"/>
    <property type="molecule type" value="Genomic_DNA"/>
</dbReference>
<proteinExistence type="predicted"/>
<dbReference type="eggNOG" id="COG0431">
    <property type="taxonomic scope" value="Bacteria"/>
</dbReference>
<dbReference type="RefSeq" id="WP_008614820.1">
    <property type="nucleotide sequence ID" value="NZ_AONQ01000008.1"/>
</dbReference>
<dbReference type="InterPro" id="IPR008254">
    <property type="entry name" value="Flavodoxin/NO_synth"/>
</dbReference>
<dbReference type="SUPFAM" id="SSF52218">
    <property type="entry name" value="Flavoproteins"/>
    <property type="match status" value="1"/>
</dbReference>
<evidence type="ECO:0000313" key="6">
    <source>
        <dbReference type="Proteomes" id="UP000011744"/>
    </source>
</evidence>
<protein>
    <submittedName>
        <fullName evidence="5">Multimeric flavodoxin WrbA</fullName>
    </submittedName>
</protein>
<dbReference type="PROSITE" id="PS50902">
    <property type="entry name" value="FLAVODOXIN_LIKE"/>
    <property type="match status" value="1"/>
</dbReference>
<accession>M3AF33</accession>
<dbReference type="PATRIC" id="fig|1244869.3.peg.911"/>
<dbReference type="InterPro" id="IPR005025">
    <property type="entry name" value="FMN_Rdtase-like_dom"/>
</dbReference>
<gene>
    <name evidence="5" type="ORF">H261_04530</name>
</gene>
<comment type="cofactor">
    <cofactor evidence="1">
        <name>FMN</name>
        <dbReference type="ChEBI" id="CHEBI:58210"/>
    </cofactor>
</comment>
<dbReference type="OrthoDB" id="9801479at2"/>
<dbReference type="PANTHER" id="PTHR30546">
    <property type="entry name" value="FLAVODOXIN-RELATED PROTEIN WRBA-RELATED"/>
    <property type="match status" value="1"/>
</dbReference>
<name>M3AF33_9PROT</name>
<evidence type="ECO:0000256" key="3">
    <source>
        <dbReference type="ARBA" id="ARBA00022643"/>
    </source>
</evidence>
<dbReference type="Gene3D" id="3.40.50.360">
    <property type="match status" value="1"/>
</dbReference>
<keyword evidence="6" id="KW-1185">Reference proteome</keyword>
<dbReference type="GO" id="GO:0016020">
    <property type="term" value="C:membrane"/>
    <property type="evidence" value="ECO:0007669"/>
    <property type="project" value="TreeGrafter"/>
</dbReference>
<dbReference type="GO" id="GO:0010181">
    <property type="term" value="F:FMN binding"/>
    <property type="evidence" value="ECO:0007669"/>
    <property type="project" value="InterPro"/>
</dbReference>
<keyword evidence="2" id="KW-0285">Flavoprotein</keyword>
<evidence type="ECO:0000256" key="1">
    <source>
        <dbReference type="ARBA" id="ARBA00001917"/>
    </source>
</evidence>
<dbReference type="Proteomes" id="UP000011744">
    <property type="component" value="Unassembled WGS sequence"/>
</dbReference>
<dbReference type="AlphaFoldDB" id="M3AF33"/>
<dbReference type="GO" id="GO:0003955">
    <property type="term" value="F:NAD(P)H dehydrogenase (quinone) activity"/>
    <property type="evidence" value="ECO:0007669"/>
    <property type="project" value="TreeGrafter"/>
</dbReference>
<feature type="domain" description="Flavodoxin-like" evidence="4">
    <location>
        <begin position="4"/>
        <end position="152"/>
    </location>
</feature>
<dbReference type="InterPro" id="IPR029039">
    <property type="entry name" value="Flavoprotein-like_sf"/>
</dbReference>
<dbReference type="InterPro" id="IPR001226">
    <property type="entry name" value="Flavodoxin_CS"/>
</dbReference>
<reference evidence="5 6" key="1">
    <citation type="journal article" date="2014" name="Genome Announc.">
        <title>Draft Genome Sequence of Magnetospirillum sp. Strain SO-1, a Freshwater Magnetotactic Bacterium Isolated from the Ol'khovka River, Russia.</title>
        <authorList>
            <person name="Grouzdev D.S."/>
            <person name="Dziuba M.V."/>
            <person name="Sukhacheva M.S."/>
            <person name="Mardanov A.V."/>
            <person name="Beletskiy A.V."/>
            <person name="Kuznetsov B.B."/>
            <person name="Skryabin K.G."/>
        </authorList>
    </citation>
    <scope>NUCLEOTIDE SEQUENCE [LARGE SCALE GENOMIC DNA]</scope>
    <source>
        <strain evidence="5 6">SO-1</strain>
    </source>
</reference>
<sequence>MTSIAIVFHSGYGHTRAVAEAVAQGAAQVAGAQVHLIPADEAEAKAALLDGADAIVFGSPTYMGSVSAKFKEFMEWSSKTWYGRGWQDKVAAGFTVSASQSGDKLNALIQLSVFAAQHGMVWVGLDLLPGNNSSKGSVEDLNRLGSFLGAMAQANSDQGPEGVTAADRKTAAHLGKRVAEAAARWKK</sequence>
<comment type="caution">
    <text evidence="5">The sequence shown here is derived from an EMBL/GenBank/DDBJ whole genome shotgun (WGS) entry which is preliminary data.</text>
</comment>
<dbReference type="PROSITE" id="PS00201">
    <property type="entry name" value="FLAVODOXIN"/>
    <property type="match status" value="1"/>
</dbReference>
<evidence type="ECO:0000313" key="5">
    <source>
        <dbReference type="EMBL" id="EME71174.1"/>
    </source>
</evidence>
<evidence type="ECO:0000256" key="2">
    <source>
        <dbReference type="ARBA" id="ARBA00022630"/>
    </source>
</evidence>
<evidence type="ECO:0000259" key="4">
    <source>
        <dbReference type="PROSITE" id="PS50902"/>
    </source>
</evidence>
<keyword evidence="3" id="KW-0288">FMN</keyword>
<dbReference type="Pfam" id="PF03358">
    <property type="entry name" value="FMN_red"/>
    <property type="match status" value="1"/>
</dbReference>
<dbReference type="GO" id="GO:0009055">
    <property type="term" value="F:electron transfer activity"/>
    <property type="evidence" value="ECO:0007669"/>
    <property type="project" value="InterPro"/>
</dbReference>